<accession>A0A9W6U6T3</accession>
<keyword evidence="3" id="KW-1185">Reference proteome</keyword>
<organism evidence="2 3">
    <name type="scientific">Phytophthora fragariaefolia</name>
    <dbReference type="NCBI Taxonomy" id="1490495"/>
    <lineage>
        <taxon>Eukaryota</taxon>
        <taxon>Sar</taxon>
        <taxon>Stramenopiles</taxon>
        <taxon>Oomycota</taxon>
        <taxon>Peronosporomycetes</taxon>
        <taxon>Peronosporales</taxon>
        <taxon>Peronosporaceae</taxon>
        <taxon>Phytophthora</taxon>
    </lineage>
</organism>
<dbReference type="EMBL" id="BSXT01000437">
    <property type="protein sequence ID" value="GMF27424.1"/>
    <property type="molecule type" value="Genomic_DNA"/>
</dbReference>
<comment type="caution">
    <text evidence="2">The sequence shown here is derived from an EMBL/GenBank/DDBJ whole genome shotgun (WGS) entry which is preliminary data.</text>
</comment>
<evidence type="ECO:0000256" key="1">
    <source>
        <dbReference type="SAM" id="MobiDB-lite"/>
    </source>
</evidence>
<feature type="region of interest" description="Disordered" evidence="1">
    <location>
        <begin position="147"/>
        <end position="169"/>
    </location>
</feature>
<sequence length="169" mass="17870">MIAAKLSTHHEDVVGVLDVSAAAEELQQVEELAVDVAADRHGAAHGLHVGLLNEQQLDHLAHLLELQLAQHFAVAQVLDPLVGAAAAARELGLLQRHVAHARHSALLPGSNNRLAVGCSPCVFGMGPAAHHVHTRFGVLHTSKSSDGHFNPSGVSPHQIQSDGHFNVYP</sequence>
<gene>
    <name evidence="2" type="ORF">Pfra01_000543600</name>
</gene>
<feature type="compositionally biased region" description="Polar residues" evidence="1">
    <location>
        <begin position="152"/>
        <end position="163"/>
    </location>
</feature>
<name>A0A9W6U6T3_9STRA</name>
<dbReference type="Proteomes" id="UP001165121">
    <property type="component" value="Unassembled WGS sequence"/>
</dbReference>
<evidence type="ECO:0000313" key="2">
    <source>
        <dbReference type="EMBL" id="GMF27424.1"/>
    </source>
</evidence>
<proteinExistence type="predicted"/>
<dbReference type="AlphaFoldDB" id="A0A9W6U6T3"/>
<reference evidence="2" key="1">
    <citation type="submission" date="2023-04" db="EMBL/GenBank/DDBJ databases">
        <title>Phytophthora fragariaefolia NBRC 109709.</title>
        <authorList>
            <person name="Ichikawa N."/>
            <person name="Sato H."/>
            <person name="Tonouchi N."/>
        </authorList>
    </citation>
    <scope>NUCLEOTIDE SEQUENCE</scope>
    <source>
        <strain evidence="2">NBRC 109709</strain>
    </source>
</reference>
<protein>
    <submittedName>
        <fullName evidence="2">Unnamed protein product</fullName>
    </submittedName>
</protein>
<evidence type="ECO:0000313" key="3">
    <source>
        <dbReference type="Proteomes" id="UP001165121"/>
    </source>
</evidence>